<dbReference type="EMBL" id="LRBG01000031">
    <property type="protein sequence ID" value="KXU85577.1"/>
    <property type="molecule type" value="Genomic_DNA"/>
</dbReference>
<feature type="domain" description="FAD-binding FR-type" evidence="4">
    <location>
        <begin position="104"/>
        <end position="204"/>
    </location>
</feature>
<evidence type="ECO:0000259" key="3">
    <source>
        <dbReference type="PROSITE" id="PS51085"/>
    </source>
</evidence>
<sequence length="348" mass="38166">MCALTHNLTLEGTDVQFSCHSDDTVLRSALRAGIAFPYECNVGSCGNCKFQLIEGELGQNWPEAPGWTDKDRDRARFLGCQSVPLRDSTIKVRTSVQYTPVHSPRHVSATLAERRDITHDICEFRFAIDAPMPFEPGQYALLTLPGVTGVRAYSMSNIADPASPSLHFQVRRVPGGKGSSALFDAMQLGERVEIDGPYGHAWLRREVKRDIVCLAGGSGLAPMISIARGMAADPALCDVNLHFLYGGRSDKDLCGKDMVEALPGFGERIRYYAAVSAPEVYEGGQRGVAAIAVDHIGFVHELADVLLGERLRNMEIYFAGPSAMGTAVQQMLLARQVPFDRVHFDQFY</sequence>
<dbReference type="PANTHER" id="PTHR47354:SF5">
    <property type="entry name" value="PROTEIN RFBI"/>
    <property type="match status" value="1"/>
</dbReference>
<dbReference type="PRINTS" id="PR00410">
    <property type="entry name" value="PHEHYDRXLASE"/>
</dbReference>
<dbReference type="PROSITE" id="PS51384">
    <property type="entry name" value="FAD_FR"/>
    <property type="match status" value="1"/>
</dbReference>
<dbReference type="CDD" id="cd00207">
    <property type="entry name" value="fer2"/>
    <property type="match status" value="1"/>
</dbReference>
<dbReference type="PROSITE" id="PS00197">
    <property type="entry name" value="2FE2S_FER_1"/>
    <property type="match status" value="1"/>
</dbReference>
<dbReference type="Pfam" id="PF00111">
    <property type="entry name" value="Fer2"/>
    <property type="match status" value="1"/>
</dbReference>
<dbReference type="InterPro" id="IPR001433">
    <property type="entry name" value="OxRdtase_FAD/NAD-bd"/>
</dbReference>
<dbReference type="STRING" id="1399968.CI15_20705"/>
<dbReference type="GO" id="GO:0016491">
    <property type="term" value="F:oxidoreductase activity"/>
    <property type="evidence" value="ECO:0007669"/>
    <property type="project" value="InterPro"/>
</dbReference>
<evidence type="ECO:0000256" key="2">
    <source>
        <dbReference type="ARBA" id="ARBA00022714"/>
    </source>
</evidence>
<name>A0A149PKJ3_9BURK</name>
<proteinExistence type="predicted"/>
<dbReference type="PANTHER" id="PTHR47354">
    <property type="entry name" value="NADH OXIDOREDUCTASE HCR"/>
    <property type="match status" value="1"/>
</dbReference>
<dbReference type="InterPro" id="IPR008333">
    <property type="entry name" value="Cbr1-like_FAD-bd_dom"/>
</dbReference>
<organism evidence="5 6">
    <name type="scientific">Paraburkholderia monticola</name>
    <dbReference type="NCBI Taxonomy" id="1399968"/>
    <lineage>
        <taxon>Bacteria</taxon>
        <taxon>Pseudomonadati</taxon>
        <taxon>Pseudomonadota</taxon>
        <taxon>Betaproteobacteria</taxon>
        <taxon>Burkholderiales</taxon>
        <taxon>Burkholderiaceae</taxon>
        <taxon>Paraburkholderia</taxon>
    </lineage>
</organism>
<evidence type="ECO:0000256" key="1">
    <source>
        <dbReference type="ARBA" id="ARBA00001974"/>
    </source>
</evidence>
<feature type="domain" description="2Fe-2S ferredoxin-type" evidence="3">
    <location>
        <begin position="6"/>
        <end position="96"/>
    </location>
</feature>
<protein>
    <submittedName>
        <fullName evidence="5">Oxidoreductase</fullName>
    </submittedName>
</protein>
<dbReference type="AlphaFoldDB" id="A0A149PKJ3"/>
<dbReference type="PROSITE" id="PS51085">
    <property type="entry name" value="2FE2S_FER_2"/>
    <property type="match status" value="1"/>
</dbReference>
<keyword evidence="6" id="KW-1185">Reference proteome</keyword>
<dbReference type="InterPro" id="IPR050415">
    <property type="entry name" value="MRET"/>
</dbReference>
<evidence type="ECO:0000259" key="4">
    <source>
        <dbReference type="PROSITE" id="PS51384"/>
    </source>
</evidence>
<dbReference type="Pfam" id="PF00970">
    <property type="entry name" value="FAD_binding_6"/>
    <property type="match status" value="1"/>
</dbReference>
<dbReference type="Gene3D" id="2.40.30.10">
    <property type="entry name" value="Translation factors"/>
    <property type="match status" value="1"/>
</dbReference>
<dbReference type="InterPro" id="IPR001041">
    <property type="entry name" value="2Fe-2S_ferredoxin-type"/>
</dbReference>
<dbReference type="Proteomes" id="UP000075613">
    <property type="component" value="Unassembled WGS sequence"/>
</dbReference>
<dbReference type="InterPro" id="IPR017927">
    <property type="entry name" value="FAD-bd_FR_type"/>
</dbReference>
<dbReference type="Pfam" id="PF00175">
    <property type="entry name" value="NAD_binding_1"/>
    <property type="match status" value="1"/>
</dbReference>
<keyword evidence="2" id="KW-0411">Iron-sulfur</keyword>
<dbReference type="SUPFAM" id="SSF63380">
    <property type="entry name" value="Riboflavin synthase domain-like"/>
    <property type="match status" value="1"/>
</dbReference>
<gene>
    <name evidence="5" type="ORF">CI15_20705</name>
</gene>
<keyword evidence="2" id="KW-0479">Metal-binding</keyword>
<comment type="cofactor">
    <cofactor evidence="1">
        <name>FAD</name>
        <dbReference type="ChEBI" id="CHEBI:57692"/>
    </cofactor>
</comment>
<dbReference type="SUPFAM" id="SSF52343">
    <property type="entry name" value="Ferredoxin reductase-like, C-terminal NADP-linked domain"/>
    <property type="match status" value="1"/>
</dbReference>
<dbReference type="InterPro" id="IPR012675">
    <property type="entry name" value="Beta-grasp_dom_sf"/>
</dbReference>
<evidence type="ECO:0000313" key="6">
    <source>
        <dbReference type="Proteomes" id="UP000075613"/>
    </source>
</evidence>
<dbReference type="SUPFAM" id="SSF54292">
    <property type="entry name" value="2Fe-2S ferredoxin-like"/>
    <property type="match status" value="1"/>
</dbReference>
<keyword evidence="2" id="KW-0001">2Fe-2S</keyword>
<comment type="caution">
    <text evidence="5">The sequence shown here is derived from an EMBL/GenBank/DDBJ whole genome shotgun (WGS) entry which is preliminary data.</text>
</comment>
<dbReference type="InterPro" id="IPR036010">
    <property type="entry name" value="2Fe-2S_ferredoxin-like_sf"/>
</dbReference>
<dbReference type="Gene3D" id="3.40.50.80">
    <property type="entry name" value="Nucleotide-binding domain of ferredoxin-NADP reductase (FNR) module"/>
    <property type="match status" value="1"/>
</dbReference>
<dbReference type="GO" id="GO:0051537">
    <property type="term" value="F:2 iron, 2 sulfur cluster binding"/>
    <property type="evidence" value="ECO:0007669"/>
    <property type="project" value="UniProtKB-KW"/>
</dbReference>
<dbReference type="InterPro" id="IPR006058">
    <property type="entry name" value="2Fe2S_fd_BS"/>
</dbReference>
<dbReference type="InterPro" id="IPR039261">
    <property type="entry name" value="FNR_nucleotide-bd"/>
</dbReference>
<dbReference type="OrthoDB" id="9806195at2"/>
<dbReference type="InterPro" id="IPR017938">
    <property type="entry name" value="Riboflavin_synthase-like_b-brl"/>
</dbReference>
<reference evidence="5 6" key="1">
    <citation type="journal article" date="2015" name="Int. J. Syst. Evol. Microbiol.">
        <title>Burkholderia monticola sp. nov., isolated from mountain soil.</title>
        <authorList>
            <person name="Baek I."/>
            <person name="Seo B."/>
            <person name="Lee I."/>
            <person name="Yi H."/>
            <person name="Chun J."/>
        </authorList>
    </citation>
    <scope>NUCLEOTIDE SEQUENCE [LARGE SCALE GENOMIC DNA]</scope>
    <source>
        <strain evidence="5 6">JC2948</strain>
    </source>
</reference>
<evidence type="ECO:0000313" key="5">
    <source>
        <dbReference type="EMBL" id="KXU85577.1"/>
    </source>
</evidence>
<dbReference type="Gene3D" id="3.10.20.30">
    <property type="match status" value="1"/>
</dbReference>
<accession>A0A149PKJ3</accession>
<dbReference type="RefSeq" id="WP_062130365.1">
    <property type="nucleotide sequence ID" value="NZ_LRBG01000031.1"/>
</dbReference>
<keyword evidence="2" id="KW-0408">Iron</keyword>
<dbReference type="CDD" id="cd06190">
    <property type="entry name" value="T4MO_e_transfer_like"/>
    <property type="match status" value="1"/>
</dbReference>